<dbReference type="InterPro" id="IPR036249">
    <property type="entry name" value="Thioredoxin-like_sf"/>
</dbReference>
<feature type="domain" description="GST N-terminal" evidence="2">
    <location>
        <begin position="1"/>
        <end position="79"/>
    </location>
</feature>
<evidence type="ECO:0000256" key="1">
    <source>
        <dbReference type="RuleBase" id="RU003494"/>
    </source>
</evidence>
<accession>A0A037ZJ45</accession>
<evidence type="ECO:0000313" key="4">
    <source>
        <dbReference type="EMBL" id="KAJ55577.1"/>
    </source>
</evidence>
<evidence type="ECO:0000259" key="3">
    <source>
        <dbReference type="PROSITE" id="PS50405"/>
    </source>
</evidence>
<evidence type="ECO:0000259" key="2">
    <source>
        <dbReference type="PROSITE" id="PS50404"/>
    </source>
</evidence>
<dbReference type="RefSeq" id="WP_035259443.1">
    <property type="nucleotide sequence ID" value="NZ_JFKE01000004.1"/>
</dbReference>
<dbReference type="InterPro" id="IPR004046">
    <property type="entry name" value="GST_C"/>
</dbReference>
<dbReference type="PANTHER" id="PTHR44051:SF8">
    <property type="entry name" value="GLUTATHIONE S-TRANSFERASE GSTA"/>
    <property type="match status" value="1"/>
</dbReference>
<dbReference type="SFLD" id="SFLDG00358">
    <property type="entry name" value="Main_(cytGST)"/>
    <property type="match status" value="1"/>
</dbReference>
<keyword evidence="5" id="KW-1185">Reference proteome</keyword>
<dbReference type="STRING" id="1454373.ACMU_12855"/>
<dbReference type="CDD" id="cd03046">
    <property type="entry name" value="GST_N_GTT1_like"/>
    <property type="match status" value="1"/>
</dbReference>
<dbReference type="PROSITE" id="PS50404">
    <property type="entry name" value="GST_NTER"/>
    <property type="match status" value="1"/>
</dbReference>
<comment type="similarity">
    <text evidence="1">Belongs to the GST superfamily.</text>
</comment>
<dbReference type="Gene3D" id="1.20.1050.10">
    <property type="match status" value="1"/>
</dbReference>
<dbReference type="OrthoDB" id="5740960at2"/>
<dbReference type="EMBL" id="JFKE01000004">
    <property type="protein sequence ID" value="KAJ55577.1"/>
    <property type="molecule type" value="Genomic_DNA"/>
</dbReference>
<dbReference type="SUPFAM" id="SSF52833">
    <property type="entry name" value="Thioredoxin-like"/>
    <property type="match status" value="1"/>
</dbReference>
<dbReference type="Pfam" id="PF00043">
    <property type="entry name" value="GST_C"/>
    <property type="match status" value="1"/>
</dbReference>
<dbReference type="Proteomes" id="UP000026249">
    <property type="component" value="Unassembled WGS sequence"/>
</dbReference>
<protein>
    <submittedName>
        <fullName evidence="4">Glutathione S-transferase</fullName>
    </submittedName>
</protein>
<dbReference type="GO" id="GO:0016740">
    <property type="term" value="F:transferase activity"/>
    <property type="evidence" value="ECO:0007669"/>
    <property type="project" value="UniProtKB-KW"/>
</dbReference>
<dbReference type="InterPro" id="IPR036282">
    <property type="entry name" value="Glutathione-S-Trfase_C_sf"/>
</dbReference>
<dbReference type="Gene3D" id="3.40.30.10">
    <property type="entry name" value="Glutaredoxin"/>
    <property type="match status" value="1"/>
</dbReference>
<comment type="caution">
    <text evidence="4">The sequence shown here is derived from an EMBL/GenBank/DDBJ whole genome shotgun (WGS) entry which is preliminary data.</text>
</comment>
<reference evidence="4 5" key="1">
    <citation type="submission" date="2014-03" db="EMBL/GenBank/DDBJ databases">
        <title>Draft Genome Sequence of Actibacterium mucosum KCTC 23349, a Marine Alphaproteobacterium with Complex Ionic Requirements Isolated from Mediterranean Seawater at Malvarrosa Beach, Valencia, Spain.</title>
        <authorList>
            <person name="Arahal D.R."/>
            <person name="Shao Z."/>
            <person name="Lai Q."/>
            <person name="Pujalte M.J."/>
        </authorList>
    </citation>
    <scope>NUCLEOTIDE SEQUENCE [LARGE SCALE GENOMIC DNA]</scope>
    <source>
        <strain evidence="4 5">KCTC 23349</strain>
    </source>
</reference>
<feature type="domain" description="GST C-terminal" evidence="3">
    <location>
        <begin position="85"/>
        <end position="211"/>
    </location>
</feature>
<keyword evidence="4" id="KW-0808">Transferase</keyword>
<gene>
    <name evidence="4" type="ORF">ACMU_12855</name>
</gene>
<dbReference type="SUPFAM" id="SSF47616">
    <property type="entry name" value="GST C-terminal domain-like"/>
    <property type="match status" value="1"/>
</dbReference>
<dbReference type="Pfam" id="PF02798">
    <property type="entry name" value="GST_N"/>
    <property type="match status" value="1"/>
</dbReference>
<dbReference type="InterPro" id="IPR010987">
    <property type="entry name" value="Glutathione-S-Trfase_C-like"/>
</dbReference>
<dbReference type="AlphaFoldDB" id="A0A037ZJ45"/>
<evidence type="ECO:0000313" key="5">
    <source>
        <dbReference type="Proteomes" id="UP000026249"/>
    </source>
</evidence>
<dbReference type="InterPro" id="IPR004045">
    <property type="entry name" value="Glutathione_S-Trfase_N"/>
</dbReference>
<dbReference type="InterPro" id="IPR040079">
    <property type="entry name" value="Glutathione_S-Trfase"/>
</dbReference>
<name>A0A037ZJ45_9RHOB</name>
<proteinExistence type="inferred from homology"/>
<sequence length="218" mass="24804">MIRLHHCPETRSMRTLWLLHELGVEFDVITLPFDKTLRSPEFLELNPAGRVPALEIDGTVMFETGAITEYLCERFREAGMGRAPGDPDRRDWLVWMHFAETISQHTAALTQQHVAIYPPEKRSPLVTRLEAKRLEKTFNALEGRLTGRDYLLDSGFSAADVSVGQAVYMGMHYVRLEPFPAISAWWARVTARPAYQAALPKDGEGRLYPEAFYEPLAD</sequence>
<organism evidence="4 5">
    <name type="scientific">Actibacterium mucosum KCTC 23349</name>
    <dbReference type="NCBI Taxonomy" id="1454373"/>
    <lineage>
        <taxon>Bacteria</taxon>
        <taxon>Pseudomonadati</taxon>
        <taxon>Pseudomonadota</taxon>
        <taxon>Alphaproteobacteria</taxon>
        <taxon>Rhodobacterales</taxon>
        <taxon>Roseobacteraceae</taxon>
        <taxon>Actibacterium</taxon>
    </lineage>
</organism>
<dbReference type="PROSITE" id="PS50405">
    <property type="entry name" value="GST_CTER"/>
    <property type="match status" value="1"/>
</dbReference>
<dbReference type="SFLD" id="SFLDS00019">
    <property type="entry name" value="Glutathione_Transferase_(cytos"/>
    <property type="match status" value="1"/>
</dbReference>
<dbReference type="PANTHER" id="PTHR44051">
    <property type="entry name" value="GLUTATHIONE S-TRANSFERASE-RELATED"/>
    <property type="match status" value="1"/>
</dbReference>
<dbReference type="SFLD" id="SFLDG01150">
    <property type="entry name" value="Main.1:_Beta-like"/>
    <property type="match status" value="1"/>
</dbReference>